<reference evidence="1 2" key="2">
    <citation type="submission" date="2020-04" db="EMBL/GenBank/DDBJ databases">
        <authorList>
            <person name="Fomenkov A."/>
            <person name="Anton B.P."/>
            <person name="Roberts R.J."/>
        </authorList>
    </citation>
    <scope>NUCLEOTIDE SEQUENCE [LARGE SCALE GENOMIC DNA]</scope>
    <source>
        <strain evidence="1 2">CCAP 1403/13f</strain>
        <plasmid evidence="2">pafl69</plasmid>
    </source>
</reference>
<dbReference type="AlphaFoldDB" id="A0A6H2C898"/>
<geneLocation type="plasmid" evidence="2">
    <name>pafl69</name>
</geneLocation>
<gene>
    <name evidence="1" type="ORF">HGD76_24545</name>
</gene>
<reference evidence="1 2" key="1">
    <citation type="submission" date="2020-04" db="EMBL/GenBank/DDBJ databases">
        <title>Genome-Wide Identification of 5-Methylcytosine Sites in Bacterial Genomes By High-Throughput Sequencing of MspJI Restriction Fragments.</title>
        <authorList>
            <person name="Wu V."/>
        </authorList>
    </citation>
    <scope>NUCLEOTIDE SEQUENCE [LARGE SCALE GENOMIC DNA]</scope>
    <source>
        <strain evidence="1 2">CCAP 1403/13f</strain>
        <plasmid evidence="2">pafl69</plasmid>
    </source>
</reference>
<organism evidence="1 2">
    <name type="scientific">Dolichospermum flos-aquae CCAP 1403/13F</name>
    <dbReference type="NCBI Taxonomy" id="315271"/>
    <lineage>
        <taxon>Bacteria</taxon>
        <taxon>Bacillati</taxon>
        <taxon>Cyanobacteriota</taxon>
        <taxon>Cyanophyceae</taxon>
        <taxon>Nostocales</taxon>
        <taxon>Aphanizomenonaceae</taxon>
        <taxon>Dolichospermum</taxon>
    </lineage>
</organism>
<dbReference type="RefSeq" id="WP_168697578.1">
    <property type="nucleotide sequence ID" value="NZ_CP051207.1"/>
</dbReference>
<dbReference type="KEGG" id="dfs:HGD76_24545"/>
<sequence length="106" mass="12153">MEFTGTWHIYEMSNWDDEYFNMEVQAYIEIDEQGNGEFQFGLVTGYIDGDIVKDGNANKLEFTWEGNDENDEASGSGWLKLKDENELEGKIKFHQGDSSTLLAKRA</sequence>
<accession>A0A6H2C898</accession>
<proteinExistence type="predicted"/>
<protein>
    <recommendedName>
        <fullName evidence="3">Lipocalin-like domain-containing protein</fullName>
    </recommendedName>
</protein>
<keyword evidence="1" id="KW-0614">Plasmid</keyword>
<evidence type="ECO:0000313" key="1">
    <source>
        <dbReference type="EMBL" id="QJB47234.1"/>
    </source>
</evidence>
<name>A0A6H2C898_DOLFA</name>
<evidence type="ECO:0008006" key="3">
    <source>
        <dbReference type="Google" id="ProtNLM"/>
    </source>
</evidence>
<dbReference type="Proteomes" id="UP000502433">
    <property type="component" value="Plasmid pAfl69"/>
</dbReference>
<dbReference type="EMBL" id="CP051207">
    <property type="protein sequence ID" value="QJB47234.1"/>
    <property type="molecule type" value="Genomic_DNA"/>
</dbReference>
<evidence type="ECO:0000313" key="2">
    <source>
        <dbReference type="Proteomes" id="UP000502433"/>
    </source>
</evidence>